<evidence type="ECO:0000313" key="2">
    <source>
        <dbReference type="EMBL" id="CAB4177915.1"/>
    </source>
</evidence>
<evidence type="ECO:0000313" key="3">
    <source>
        <dbReference type="EMBL" id="CAB4187174.1"/>
    </source>
</evidence>
<evidence type="ECO:0000313" key="1">
    <source>
        <dbReference type="EMBL" id="CAB4171523.1"/>
    </source>
</evidence>
<dbReference type="EMBL" id="LR797108">
    <property type="protein sequence ID" value="CAB4187174.1"/>
    <property type="molecule type" value="Genomic_DNA"/>
</dbReference>
<gene>
    <name evidence="2" type="ORF">UFOVP1007_2</name>
    <name evidence="3" type="ORF">UFOVP1159_2</name>
    <name evidence="1" type="ORF">UFOVP927_6</name>
</gene>
<dbReference type="EMBL" id="LR796958">
    <property type="protein sequence ID" value="CAB4177915.1"/>
    <property type="molecule type" value="Genomic_DNA"/>
</dbReference>
<accession>A0A6J5Q9D0</accession>
<organism evidence="2">
    <name type="scientific">uncultured Caudovirales phage</name>
    <dbReference type="NCBI Taxonomy" id="2100421"/>
    <lineage>
        <taxon>Viruses</taxon>
        <taxon>Duplodnaviria</taxon>
        <taxon>Heunggongvirae</taxon>
        <taxon>Uroviricota</taxon>
        <taxon>Caudoviricetes</taxon>
        <taxon>Peduoviridae</taxon>
        <taxon>Maltschvirus</taxon>
        <taxon>Maltschvirus maltsch</taxon>
    </lineage>
</organism>
<dbReference type="EMBL" id="LR796868">
    <property type="protein sequence ID" value="CAB4171523.1"/>
    <property type="molecule type" value="Genomic_DNA"/>
</dbReference>
<name>A0A6J5Q9D0_9CAUD</name>
<sequence>MNKKDMKCNVPRREVKGGKKSVVKACANGVERIVRFGDANMSIKKNTPARKKSYCARSAGIKGGEGKLSANYWSRKAWDC</sequence>
<reference evidence="2" key="1">
    <citation type="submission" date="2020-05" db="EMBL/GenBank/DDBJ databases">
        <authorList>
            <person name="Chiriac C."/>
            <person name="Salcher M."/>
            <person name="Ghai R."/>
            <person name="Kavagutti S V."/>
        </authorList>
    </citation>
    <scope>NUCLEOTIDE SEQUENCE</scope>
</reference>
<protein>
    <submittedName>
        <fullName evidence="2">Uncharacterized protein</fullName>
    </submittedName>
</protein>
<proteinExistence type="predicted"/>